<proteinExistence type="predicted"/>
<evidence type="ECO:0000259" key="2">
    <source>
        <dbReference type="Pfam" id="PF01682"/>
    </source>
</evidence>
<protein>
    <submittedName>
        <fullName evidence="3">(pine wood nematode) hypothetical protein</fullName>
    </submittedName>
    <submittedName>
        <fullName evidence="6">DB domain-containing protein</fullName>
    </submittedName>
</protein>
<dbReference type="Pfam" id="PF01682">
    <property type="entry name" value="DB"/>
    <property type="match status" value="1"/>
</dbReference>
<feature type="signal peptide" evidence="1">
    <location>
        <begin position="1"/>
        <end position="17"/>
    </location>
</feature>
<dbReference type="WBParaSite" id="BXY_0357400.1">
    <property type="protein sequence ID" value="BXY_0357400.1"/>
    <property type="gene ID" value="BXY_0357400"/>
</dbReference>
<feature type="chain" id="PRO_5035359335" evidence="1">
    <location>
        <begin position="18"/>
        <end position="264"/>
    </location>
</feature>
<keyword evidence="1" id="KW-0732">Signal</keyword>
<evidence type="ECO:0000313" key="4">
    <source>
        <dbReference type="Proteomes" id="UP000095284"/>
    </source>
</evidence>
<dbReference type="Proteomes" id="UP000095284">
    <property type="component" value="Unplaced"/>
</dbReference>
<dbReference type="PANTHER" id="PTHR46705">
    <property type="entry name" value="PROTEIN CBG09805"/>
    <property type="match status" value="1"/>
</dbReference>
<evidence type="ECO:0000256" key="1">
    <source>
        <dbReference type="SAM" id="SignalP"/>
    </source>
</evidence>
<reference evidence="3" key="2">
    <citation type="submission" date="2020-09" db="EMBL/GenBank/DDBJ databases">
        <authorList>
            <person name="Kikuchi T."/>
        </authorList>
    </citation>
    <scope>NUCLEOTIDE SEQUENCE</scope>
    <source>
        <strain evidence="3">Ka4C1</strain>
    </source>
</reference>
<dbReference type="PANTHER" id="PTHR46705:SF6">
    <property type="entry name" value="DOMAIN OF UNKNOWN FUNCTION DB DOMAIN-CONTAINING PROTEIN"/>
    <property type="match status" value="1"/>
</dbReference>
<organism evidence="4 6">
    <name type="scientific">Bursaphelenchus xylophilus</name>
    <name type="common">Pinewood nematode worm</name>
    <name type="synonym">Aphelenchoides xylophilus</name>
    <dbReference type="NCBI Taxonomy" id="6326"/>
    <lineage>
        <taxon>Eukaryota</taxon>
        <taxon>Metazoa</taxon>
        <taxon>Ecdysozoa</taxon>
        <taxon>Nematoda</taxon>
        <taxon>Chromadorea</taxon>
        <taxon>Rhabditida</taxon>
        <taxon>Tylenchina</taxon>
        <taxon>Tylenchomorpha</taxon>
        <taxon>Aphelenchoidea</taxon>
        <taxon>Aphelenchoididae</taxon>
        <taxon>Bursaphelenchus</taxon>
    </lineage>
</organism>
<dbReference type="InterPro" id="IPR002602">
    <property type="entry name" value="DB"/>
</dbReference>
<dbReference type="EMBL" id="CAJFDI010000005">
    <property type="protein sequence ID" value="CAD5231775.1"/>
    <property type="molecule type" value="Genomic_DNA"/>
</dbReference>
<evidence type="ECO:0000313" key="3">
    <source>
        <dbReference type="EMBL" id="CAD5231775.1"/>
    </source>
</evidence>
<gene>
    <name evidence="3" type="ORF">BXYJ_LOCUS11871</name>
</gene>
<dbReference type="Proteomes" id="UP000659654">
    <property type="component" value="Unassembled WGS sequence"/>
</dbReference>
<feature type="domain" description="Domain of unknown function DB" evidence="2">
    <location>
        <begin position="154"/>
        <end position="256"/>
    </location>
</feature>
<dbReference type="OrthoDB" id="5843172at2759"/>
<name>A0A1I7RS70_BURXY</name>
<sequence length="264" mass="29293">MYLLITLLVTVFPLSKACLATGLCGGLNYGCGGAALNPLFRPACQSMGCPGNLGYQGGLGYAGGYNQYSPYNSVFGNGGYGPLGGLGGSSCGPYGCYRHRARASVSYKPENLKGYTNETIRHLNQLAEISPSVVNNYFKNQKVAVNPNKAFLQCCVDRRLPDSCLRKCNFGVYKREMLSEMYMKKEECPIEAMQEIHFCAAQGRDHRQCCERNGVSTTLAGEKCLVFCDQRPGRVVQLDMTYLPCFERFESMKSCFWNDLIRRQ</sequence>
<dbReference type="Proteomes" id="UP000582659">
    <property type="component" value="Unassembled WGS sequence"/>
</dbReference>
<accession>A0A1I7RS70</accession>
<keyword evidence="5" id="KW-1185">Reference proteome</keyword>
<dbReference type="EMBL" id="CAJFCV020000005">
    <property type="protein sequence ID" value="CAG9123166.1"/>
    <property type="molecule type" value="Genomic_DNA"/>
</dbReference>
<reference evidence="6" key="1">
    <citation type="submission" date="2016-11" db="UniProtKB">
        <authorList>
            <consortium name="WormBaseParasite"/>
        </authorList>
    </citation>
    <scope>IDENTIFICATION</scope>
</reference>
<evidence type="ECO:0000313" key="5">
    <source>
        <dbReference type="Proteomes" id="UP000659654"/>
    </source>
</evidence>
<evidence type="ECO:0000313" key="6">
    <source>
        <dbReference type="WBParaSite" id="BXY_0357400.1"/>
    </source>
</evidence>
<dbReference type="AlphaFoldDB" id="A0A1I7RS70"/>